<dbReference type="InterPro" id="IPR006680">
    <property type="entry name" value="Amidohydro-rel"/>
</dbReference>
<comment type="caution">
    <text evidence="9">The sequence shown here is derived from an EMBL/GenBank/DDBJ whole genome shotgun (WGS) entry which is preliminary data.</text>
</comment>
<protein>
    <recommendedName>
        <fullName evidence="2 6">Adenine deaminase</fullName>
        <shortName evidence="6">Adenase</shortName>
        <shortName evidence="6">Adenine aminase</shortName>
        <ecNumber evidence="2 6">3.5.4.2</ecNumber>
    </recommendedName>
</protein>
<evidence type="ECO:0000256" key="5">
    <source>
        <dbReference type="ARBA" id="ARBA00047720"/>
    </source>
</evidence>
<dbReference type="GO" id="GO:0000034">
    <property type="term" value="F:adenine deaminase activity"/>
    <property type="evidence" value="ECO:0007669"/>
    <property type="project" value="UniProtKB-UniRule"/>
</dbReference>
<dbReference type="Gene3D" id="2.30.40.10">
    <property type="entry name" value="Urease, subunit C, domain 1"/>
    <property type="match status" value="1"/>
</dbReference>
<dbReference type="Proteomes" id="UP000525389">
    <property type="component" value="Unassembled WGS sequence"/>
</dbReference>
<dbReference type="PANTHER" id="PTHR11113">
    <property type="entry name" value="N-ACETYLGLUCOSAMINE-6-PHOSPHATE DEACETYLASE"/>
    <property type="match status" value="1"/>
</dbReference>
<dbReference type="AlphaFoldDB" id="A0A7W8LRG5"/>
<comment type="similarity">
    <text evidence="1 6">Belongs to the metallo-dependent hydrolases superfamily. Adenine deaminase family.</text>
</comment>
<accession>A0A7W8LRG5</accession>
<dbReference type="InterPro" id="IPR011059">
    <property type="entry name" value="Metal-dep_hydrolase_composite"/>
</dbReference>
<evidence type="ECO:0000259" key="8">
    <source>
        <dbReference type="Pfam" id="PF13382"/>
    </source>
</evidence>
<name>A0A7W8LRG5_9DEIO</name>
<sequence length="577" mass="59375">MTPMGLGAVDRAAERETRQRLVRVARGLEEADLLVRGAQVVQPATREVYGADVLVAAGRVAALVGAGSGVRARRTVEARGAFLAPGFLDGHVHIESSLLTPARFAQAVLPRGTTAVVAEPHEVVNVLGPAGLAWMLEAGHSSGLRVYASVPSCVPASPFEQGGAVMGAGEVGAALRWPGVLGLAEMMNYPGVLGLAPGAWDVLEAGYGGRIDGHAAGVTGGDLQAYAAAGAHSDHEATTPEEARERLRAGLWLMVREGSAARNLEALLPVLRERPRRAMLVSDDILVDELLSLGHLDRLLRACVAGGLHPADAVALVTCNPAEYWGLHDLGLVAPGYHADFVLLRDLTGFEVLETFVGGAEARGGGATPALPGGGVRLGPGWDTAAFEVPAHWPVMQVRPDQITTGVGAPGSGDARLVVADRYGRGDHAACWTSGSGLTGGALGVSVLHDAHHVAVLGGTDADVRAAGRALEALGGGVVVVAGGEVRACLPLPFAGLMSDLPPQEAAARLAEVAAAARALGCRLPYPVTTLSFLGLSVIPALKLTPRGLLDVQAWQLLPREEAQKPGPAAEASPHPR</sequence>
<dbReference type="Pfam" id="PF13382">
    <property type="entry name" value="Adenine_deam_C"/>
    <property type="match status" value="1"/>
</dbReference>
<keyword evidence="4 6" id="KW-0464">Manganese</keyword>
<dbReference type="InterPro" id="IPR026912">
    <property type="entry name" value="Adenine_deam_C"/>
</dbReference>
<feature type="domain" description="Adenine deaminase C-terminal" evidence="8">
    <location>
        <begin position="415"/>
        <end position="554"/>
    </location>
</feature>
<evidence type="ECO:0000256" key="2">
    <source>
        <dbReference type="ARBA" id="ARBA00012782"/>
    </source>
</evidence>
<gene>
    <name evidence="6" type="primary">ade</name>
    <name evidence="9" type="ORF">HNQ09_003342</name>
</gene>
<proteinExistence type="inferred from homology"/>
<dbReference type="Gene3D" id="3.20.20.140">
    <property type="entry name" value="Metal-dependent hydrolases"/>
    <property type="match status" value="1"/>
</dbReference>
<dbReference type="RefSeq" id="WP_246363434.1">
    <property type="nucleotide sequence ID" value="NZ_JACHFN010000017.1"/>
</dbReference>
<dbReference type="Pfam" id="PF01979">
    <property type="entry name" value="Amidohydro_1"/>
    <property type="match status" value="1"/>
</dbReference>
<dbReference type="SUPFAM" id="SSF51556">
    <property type="entry name" value="Metallo-dependent hydrolases"/>
    <property type="match status" value="1"/>
</dbReference>
<dbReference type="InterPro" id="IPR032466">
    <property type="entry name" value="Metal_Hydrolase"/>
</dbReference>
<dbReference type="EMBL" id="JACHFN010000017">
    <property type="protein sequence ID" value="MBB5235878.1"/>
    <property type="molecule type" value="Genomic_DNA"/>
</dbReference>
<comment type="catalytic activity">
    <reaction evidence="5 6">
        <text>adenine + H2O + H(+) = hypoxanthine + NH4(+)</text>
        <dbReference type="Rhea" id="RHEA:23688"/>
        <dbReference type="ChEBI" id="CHEBI:15377"/>
        <dbReference type="ChEBI" id="CHEBI:15378"/>
        <dbReference type="ChEBI" id="CHEBI:16708"/>
        <dbReference type="ChEBI" id="CHEBI:17368"/>
        <dbReference type="ChEBI" id="CHEBI:28938"/>
        <dbReference type="EC" id="3.5.4.2"/>
    </reaction>
</comment>
<evidence type="ECO:0000313" key="10">
    <source>
        <dbReference type="Proteomes" id="UP000525389"/>
    </source>
</evidence>
<evidence type="ECO:0000256" key="1">
    <source>
        <dbReference type="ARBA" id="ARBA00006773"/>
    </source>
</evidence>
<evidence type="ECO:0000259" key="7">
    <source>
        <dbReference type="Pfam" id="PF01979"/>
    </source>
</evidence>
<dbReference type="GO" id="GO:0006146">
    <property type="term" value="P:adenine catabolic process"/>
    <property type="evidence" value="ECO:0007669"/>
    <property type="project" value="InterPro"/>
</dbReference>
<reference evidence="9 10" key="1">
    <citation type="submission" date="2020-08" db="EMBL/GenBank/DDBJ databases">
        <title>Genomic Encyclopedia of Type Strains, Phase IV (KMG-IV): sequencing the most valuable type-strain genomes for metagenomic binning, comparative biology and taxonomic classification.</title>
        <authorList>
            <person name="Goeker M."/>
        </authorList>
    </citation>
    <scope>NUCLEOTIDE SEQUENCE [LARGE SCALE GENOMIC DNA]</scope>
    <source>
        <strain evidence="9 10">DSM 101791</strain>
    </source>
</reference>
<evidence type="ECO:0000313" key="9">
    <source>
        <dbReference type="EMBL" id="MBB5235878.1"/>
    </source>
</evidence>
<dbReference type="SUPFAM" id="SSF51338">
    <property type="entry name" value="Composite domain of metallo-dependent hydrolases"/>
    <property type="match status" value="1"/>
</dbReference>
<comment type="cofactor">
    <cofactor evidence="6">
        <name>Mn(2+)</name>
        <dbReference type="ChEBI" id="CHEBI:29035"/>
    </cofactor>
</comment>
<evidence type="ECO:0000256" key="6">
    <source>
        <dbReference type="HAMAP-Rule" id="MF_01518"/>
    </source>
</evidence>
<organism evidence="9 10">
    <name type="scientific">Deinococcus budaensis</name>
    <dbReference type="NCBI Taxonomy" id="1665626"/>
    <lineage>
        <taxon>Bacteria</taxon>
        <taxon>Thermotogati</taxon>
        <taxon>Deinococcota</taxon>
        <taxon>Deinococci</taxon>
        <taxon>Deinococcales</taxon>
        <taxon>Deinococcaceae</taxon>
        <taxon>Deinococcus</taxon>
    </lineage>
</organism>
<evidence type="ECO:0000256" key="3">
    <source>
        <dbReference type="ARBA" id="ARBA00022801"/>
    </source>
</evidence>
<dbReference type="PANTHER" id="PTHR11113:SF2">
    <property type="entry name" value="ADENINE DEAMINASE"/>
    <property type="match status" value="1"/>
</dbReference>
<keyword evidence="10" id="KW-1185">Reference proteome</keyword>
<dbReference type="EC" id="3.5.4.2" evidence="2 6"/>
<dbReference type="InterPro" id="IPR006679">
    <property type="entry name" value="Adenine_deam"/>
</dbReference>
<keyword evidence="3 6" id="KW-0378">Hydrolase</keyword>
<evidence type="ECO:0000256" key="4">
    <source>
        <dbReference type="ARBA" id="ARBA00023211"/>
    </source>
</evidence>
<dbReference type="HAMAP" id="MF_01518">
    <property type="entry name" value="Adenine_deamin"/>
    <property type="match status" value="1"/>
</dbReference>
<feature type="domain" description="Amidohydrolase-related" evidence="7">
    <location>
        <begin position="83"/>
        <end position="359"/>
    </location>
</feature>